<keyword evidence="1" id="KW-0175">Coiled coil</keyword>
<keyword evidence="3" id="KW-1185">Reference proteome</keyword>
<accession>A0ABW3JEG3</accession>
<sequence>MASDPNIVRTLERKRHQIEQTIAMYEKKIQTARIDLAHVNATLRMFEAPDGRTEFPVYMDTLRLFKRGEIVRICKAALADEGPLDTRELALRVMRTKGLDQGDTVLRTSLTYRIVQAMRLQWKRGKVESPEKRGGVRIWSTPQDSSH</sequence>
<reference evidence="3" key="1">
    <citation type="journal article" date="2019" name="Int. J. Syst. Evol. Microbiol.">
        <title>The Global Catalogue of Microorganisms (GCM) 10K type strain sequencing project: providing services to taxonomists for standard genome sequencing and annotation.</title>
        <authorList>
            <consortium name="The Broad Institute Genomics Platform"/>
            <consortium name="The Broad Institute Genome Sequencing Center for Infectious Disease"/>
            <person name="Wu L."/>
            <person name="Ma J."/>
        </authorList>
    </citation>
    <scope>NUCLEOTIDE SEQUENCE [LARGE SCALE GENOMIC DNA]</scope>
    <source>
        <strain evidence="3">CCUG 61697</strain>
    </source>
</reference>
<protein>
    <submittedName>
        <fullName evidence="2">Uncharacterized protein</fullName>
    </submittedName>
</protein>
<name>A0ABW3JEG3_9HYPH</name>
<evidence type="ECO:0000313" key="2">
    <source>
        <dbReference type="EMBL" id="MFD0988220.1"/>
    </source>
</evidence>
<gene>
    <name evidence="2" type="ORF">ACFQ2F_14045</name>
</gene>
<evidence type="ECO:0000256" key="1">
    <source>
        <dbReference type="SAM" id="Coils"/>
    </source>
</evidence>
<dbReference type="Proteomes" id="UP001597102">
    <property type="component" value="Unassembled WGS sequence"/>
</dbReference>
<dbReference type="RefSeq" id="WP_379091112.1">
    <property type="nucleotide sequence ID" value="NZ_JBHTJO010000002.1"/>
</dbReference>
<feature type="coiled-coil region" evidence="1">
    <location>
        <begin position="8"/>
        <end position="35"/>
    </location>
</feature>
<organism evidence="2 3">
    <name type="scientific">Methyloligella solikamskensis</name>
    <dbReference type="NCBI Taxonomy" id="1177756"/>
    <lineage>
        <taxon>Bacteria</taxon>
        <taxon>Pseudomonadati</taxon>
        <taxon>Pseudomonadota</taxon>
        <taxon>Alphaproteobacteria</taxon>
        <taxon>Hyphomicrobiales</taxon>
        <taxon>Hyphomicrobiaceae</taxon>
        <taxon>Methyloligella</taxon>
    </lineage>
</organism>
<dbReference type="EMBL" id="JBHTJO010000002">
    <property type="protein sequence ID" value="MFD0988220.1"/>
    <property type="molecule type" value="Genomic_DNA"/>
</dbReference>
<evidence type="ECO:0000313" key="3">
    <source>
        <dbReference type="Proteomes" id="UP001597102"/>
    </source>
</evidence>
<comment type="caution">
    <text evidence="2">The sequence shown here is derived from an EMBL/GenBank/DDBJ whole genome shotgun (WGS) entry which is preliminary data.</text>
</comment>
<proteinExistence type="predicted"/>